<dbReference type="Proteomes" id="UP000501780">
    <property type="component" value="Chromosome"/>
</dbReference>
<organism evidence="1 2">
    <name type="scientific">Bacteroides faecium</name>
    <dbReference type="NCBI Taxonomy" id="2715212"/>
    <lineage>
        <taxon>Bacteria</taxon>
        <taxon>Pseudomonadati</taxon>
        <taxon>Bacteroidota</taxon>
        <taxon>Bacteroidia</taxon>
        <taxon>Bacteroidales</taxon>
        <taxon>Bacteroidaceae</taxon>
        <taxon>Bacteroides</taxon>
    </lineage>
</organism>
<protein>
    <submittedName>
        <fullName evidence="1">Uncharacterized protein</fullName>
    </submittedName>
</protein>
<reference evidence="1 2" key="1">
    <citation type="submission" date="2020-03" db="EMBL/GenBank/DDBJ databases">
        <title>Genomic analysis of Bacteroides faecium CBA7301.</title>
        <authorList>
            <person name="Kim J."/>
            <person name="Roh S.W."/>
        </authorList>
    </citation>
    <scope>NUCLEOTIDE SEQUENCE [LARGE SCALE GENOMIC DNA]</scope>
    <source>
        <strain evidence="1 2">CBA7301</strain>
    </source>
</reference>
<dbReference type="RefSeq" id="WP_167965730.1">
    <property type="nucleotide sequence ID" value="NZ_CP050831.1"/>
</dbReference>
<evidence type="ECO:0000313" key="2">
    <source>
        <dbReference type="Proteomes" id="UP000501780"/>
    </source>
</evidence>
<dbReference type="AlphaFoldDB" id="A0A6H0KSD1"/>
<sequence>MVTITFAVKPYLARYMYVRYGQCLELSKSGSSPQSSVPIHLSHISPIYHLLYQSTVPHPKGAPWKETGNICFVLPSPRAGKSPETYNYIGRDSLLVIEKEIETEMKAELYRYLQDNRFNKGVMYKKSMHRFVEYYGMEELVQEESLMRAFQRWNKLVKEEYRIM</sequence>
<keyword evidence="2" id="KW-1185">Reference proteome</keyword>
<proteinExistence type="predicted"/>
<dbReference type="KEGG" id="bfc:BacF7301_20390"/>
<dbReference type="EMBL" id="CP050831">
    <property type="protein sequence ID" value="QIU96366.1"/>
    <property type="molecule type" value="Genomic_DNA"/>
</dbReference>
<accession>A0A6H0KSD1</accession>
<gene>
    <name evidence="1" type="ORF">BacF7301_20390</name>
</gene>
<evidence type="ECO:0000313" key="1">
    <source>
        <dbReference type="EMBL" id="QIU96366.1"/>
    </source>
</evidence>
<name>A0A6H0KSD1_9BACE</name>